<evidence type="ECO:0000256" key="2">
    <source>
        <dbReference type="ARBA" id="ARBA00022670"/>
    </source>
</evidence>
<dbReference type="PANTHER" id="PTHR47359">
    <property type="entry name" value="PEPTIDOGLYCAN DL-ENDOPEPTIDASE CWLO"/>
    <property type="match status" value="1"/>
</dbReference>
<dbReference type="InterPro" id="IPR051794">
    <property type="entry name" value="PG_Endopeptidase_C40"/>
</dbReference>
<dbReference type="GO" id="GO:0006508">
    <property type="term" value="P:proteolysis"/>
    <property type="evidence" value="ECO:0007669"/>
    <property type="project" value="UniProtKB-KW"/>
</dbReference>
<sequence length="270" mass="28906">MSGRDRRLTPGNGRVALEGRGLAAERQVPGEAARVTAPVTALRAAPEGARDRQLISGEGVRVLERRGGWAFVQSEKDGYVGYLREESLGPAQTPTHRVAVPASHLYRDADLKSPDLAPLSFGALVTVTAEHESFLETPEGFIPRPHLRGLDRPFADPVAVARLHLGVPYLWGGNAIWGIDCSGLVQAALTACGAPCPGDSDMQMTLGVEAQGDPRPGDLWFWKGHVAMVAEPGLLIHAYAHIMAVGLEEADTALRRIEAAGDPLIARRRP</sequence>
<evidence type="ECO:0000256" key="1">
    <source>
        <dbReference type="ARBA" id="ARBA00007074"/>
    </source>
</evidence>
<protein>
    <submittedName>
        <fullName evidence="6">NlpC/P60 family protein</fullName>
    </submittedName>
</protein>
<keyword evidence="3" id="KW-0378">Hydrolase</keyword>
<reference evidence="6 7" key="1">
    <citation type="submission" date="2018-06" db="EMBL/GenBank/DDBJ databases">
        <title>Genomic Encyclopedia of Type Strains, Phase III (KMG-III): the genomes of soil and plant-associated and newly described type strains.</title>
        <authorList>
            <person name="Whitman W."/>
        </authorList>
    </citation>
    <scope>NUCLEOTIDE SEQUENCE [LARGE SCALE GENOMIC DNA]</scope>
    <source>
        <strain evidence="6 7">CECT 9025</strain>
    </source>
</reference>
<dbReference type="EMBL" id="QJTE01000002">
    <property type="protein sequence ID" value="PYE84282.1"/>
    <property type="molecule type" value="Genomic_DNA"/>
</dbReference>
<name>A0A318SRQ1_9RHOB</name>
<keyword evidence="4" id="KW-0788">Thiol protease</keyword>
<dbReference type="GO" id="GO:0008234">
    <property type="term" value="F:cysteine-type peptidase activity"/>
    <property type="evidence" value="ECO:0007669"/>
    <property type="project" value="UniProtKB-KW"/>
</dbReference>
<evidence type="ECO:0000313" key="7">
    <source>
        <dbReference type="Proteomes" id="UP000248311"/>
    </source>
</evidence>
<dbReference type="RefSeq" id="WP_110813391.1">
    <property type="nucleotide sequence ID" value="NZ_QJTE01000002.1"/>
</dbReference>
<dbReference type="InterPro" id="IPR000064">
    <property type="entry name" value="NLP_P60_dom"/>
</dbReference>
<feature type="domain" description="NlpC/P60" evidence="5">
    <location>
        <begin position="151"/>
        <end position="270"/>
    </location>
</feature>
<dbReference type="Gene3D" id="3.90.1720.10">
    <property type="entry name" value="endopeptidase domain like (from Nostoc punctiforme)"/>
    <property type="match status" value="1"/>
</dbReference>
<evidence type="ECO:0000259" key="5">
    <source>
        <dbReference type="PROSITE" id="PS51935"/>
    </source>
</evidence>
<gene>
    <name evidence="6" type="ORF">DFP88_10277</name>
</gene>
<proteinExistence type="inferred from homology"/>
<dbReference type="Pfam" id="PF00877">
    <property type="entry name" value="NLPC_P60"/>
    <property type="match status" value="1"/>
</dbReference>
<keyword evidence="7" id="KW-1185">Reference proteome</keyword>
<dbReference type="AlphaFoldDB" id="A0A318SRQ1"/>
<evidence type="ECO:0000256" key="3">
    <source>
        <dbReference type="ARBA" id="ARBA00022801"/>
    </source>
</evidence>
<dbReference type="SUPFAM" id="SSF54001">
    <property type="entry name" value="Cysteine proteinases"/>
    <property type="match status" value="1"/>
</dbReference>
<dbReference type="InterPro" id="IPR038765">
    <property type="entry name" value="Papain-like_cys_pep_sf"/>
</dbReference>
<comment type="caution">
    <text evidence="6">The sequence shown here is derived from an EMBL/GenBank/DDBJ whole genome shotgun (WGS) entry which is preliminary data.</text>
</comment>
<comment type="similarity">
    <text evidence="1">Belongs to the peptidase C40 family.</text>
</comment>
<organism evidence="6 7">
    <name type="scientific">Pseudoroseicyclus aestuarii</name>
    <dbReference type="NCBI Taxonomy" id="1795041"/>
    <lineage>
        <taxon>Bacteria</taxon>
        <taxon>Pseudomonadati</taxon>
        <taxon>Pseudomonadota</taxon>
        <taxon>Alphaproteobacteria</taxon>
        <taxon>Rhodobacterales</taxon>
        <taxon>Paracoccaceae</taxon>
        <taxon>Pseudoroseicyclus</taxon>
    </lineage>
</organism>
<dbReference type="PROSITE" id="PS51935">
    <property type="entry name" value="NLPC_P60"/>
    <property type="match status" value="1"/>
</dbReference>
<dbReference type="OrthoDB" id="9813368at2"/>
<dbReference type="Pfam" id="PF18348">
    <property type="entry name" value="SH3_16"/>
    <property type="match status" value="1"/>
</dbReference>
<dbReference type="Proteomes" id="UP000248311">
    <property type="component" value="Unassembled WGS sequence"/>
</dbReference>
<dbReference type="PANTHER" id="PTHR47359:SF3">
    <property type="entry name" value="NLP_P60 DOMAIN-CONTAINING PROTEIN-RELATED"/>
    <property type="match status" value="1"/>
</dbReference>
<accession>A0A318SRQ1</accession>
<keyword evidence="2" id="KW-0645">Protease</keyword>
<evidence type="ECO:0000313" key="6">
    <source>
        <dbReference type="EMBL" id="PYE84282.1"/>
    </source>
</evidence>
<dbReference type="InterPro" id="IPR041382">
    <property type="entry name" value="SH3_16"/>
</dbReference>
<evidence type="ECO:0000256" key="4">
    <source>
        <dbReference type="ARBA" id="ARBA00022807"/>
    </source>
</evidence>